<name>A0ACC0XGV6_9ROSI</name>
<protein>
    <submittedName>
        <fullName evidence="1">Uncharacterized protein</fullName>
    </submittedName>
</protein>
<dbReference type="Proteomes" id="UP001163603">
    <property type="component" value="Chromosome 12"/>
</dbReference>
<dbReference type="EMBL" id="CM047747">
    <property type="protein sequence ID" value="KAJ0016661.1"/>
    <property type="molecule type" value="Genomic_DNA"/>
</dbReference>
<evidence type="ECO:0000313" key="1">
    <source>
        <dbReference type="EMBL" id="KAJ0016661.1"/>
    </source>
</evidence>
<comment type="caution">
    <text evidence="1">The sequence shown here is derived from an EMBL/GenBank/DDBJ whole genome shotgun (WGS) entry which is preliminary data.</text>
</comment>
<gene>
    <name evidence="1" type="ORF">Pint_11803</name>
</gene>
<reference evidence="2" key="1">
    <citation type="journal article" date="2023" name="G3 (Bethesda)">
        <title>Genome assembly and association tests identify interacting loci associated with vigor, precocity, and sex in interspecific pistachio rootstocks.</title>
        <authorList>
            <person name="Palmer W."/>
            <person name="Jacygrad E."/>
            <person name="Sagayaradj S."/>
            <person name="Cavanaugh K."/>
            <person name="Han R."/>
            <person name="Bertier L."/>
            <person name="Beede B."/>
            <person name="Kafkas S."/>
            <person name="Golino D."/>
            <person name="Preece J."/>
            <person name="Michelmore R."/>
        </authorList>
    </citation>
    <scope>NUCLEOTIDE SEQUENCE [LARGE SCALE GENOMIC DNA]</scope>
</reference>
<organism evidence="1 2">
    <name type="scientific">Pistacia integerrima</name>
    <dbReference type="NCBI Taxonomy" id="434235"/>
    <lineage>
        <taxon>Eukaryota</taxon>
        <taxon>Viridiplantae</taxon>
        <taxon>Streptophyta</taxon>
        <taxon>Embryophyta</taxon>
        <taxon>Tracheophyta</taxon>
        <taxon>Spermatophyta</taxon>
        <taxon>Magnoliopsida</taxon>
        <taxon>eudicotyledons</taxon>
        <taxon>Gunneridae</taxon>
        <taxon>Pentapetalae</taxon>
        <taxon>rosids</taxon>
        <taxon>malvids</taxon>
        <taxon>Sapindales</taxon>
        <taxon>Anacardiaceae</taxon>
        <taxon>Pistacia</taxon>
    </lineage>
</organism>
<accession>A0ACC0XGV6</accession>
<sequence length="146" mass="16662">MTLHSEEEIDRTTVTEDLRAEAEIKLITITEDFQSQVNIHSTITEDLQSLEETHPTITEYLQAQEEIHPTITEELQAQVEIQPTTIADDPQAKEESEPLLDPGHFEEEIYSIVNSERAIMEDLPNAVKLQDLGVNLRRLLTICLLK</sequence>
<keyword evidence="2" id="KW-1185">Reference proteome</keyword>
<evidence type="ECO:0000313" key="2">
    <source>
        <dbReference type="Proteomes" id="UP001163603"/>
    </source>
</evidence>
<proteinExistence type="predicted"/>